<evidence type="ECO:0000313" key="20">
    <source>
        <dbReference type="Proteomes" id="UP000317289"/>
    </source>
</evidence>
<comment type="similarity">
    <text evidence="14">Belongs to the ABC transporter superfamily. UvrA family.</text>
</comment>
<keyword evidence="13" id="KW-0234">DNA repair</keyword>
<dbReference type="InterPro" id="IPR004602">
    <property type="entry name" value="UvrA"/>
</dbReference>
<sequence length="943" mass="105455">MLDKDNTIEVLGARVHNLKNIDISIPREKLVVITGLSGSGKSSLAFDTIYAEGQRRYVETFSAYARQFLGGLERPDVDKIDGLSPVIAIEQKTTSKSPRSTVGTITEIYDFLRLLFARGADAYSYNTGEKMVSYSDEQIKDLIIQDYNGKRINILAPVIKARKGHYAELFQQITKQGFLKVRVNGEVQDLISGMKLDRYKTHDIEIVVDRMVIEDNPDTQKRLSESINTAMHHGENVLMILDQDSNEVRYFSRNLMCPTTGISYQNPEPNLFSFNSPKGACPHCNGLGTVHEINVKKIIPNPKLSIKSGGFAPLGEYKSSWIFKQLETIGEKFGFKITDPIEKIPEEAMTMILYGGKDKFAINSKDLGVTREYKIDFEGISNFIKNQYDESATTSIKRWAKDFMDEIDCPVCEGSRLKKEALFFRVNEKNITELCDMDISDLTAWFLDLNSHLTDKQLLIASEVVKEIKDRLNFLMNVGLNYLALSRSSKSLSGGEAQRIRLATQIGSQLVGVLYILDEPSIGLHQRDNEKLIKSLEQLRDIGNSVIVVEHDKDMIETADYVIDIGPKAGKYGGEIISIGTPAETLKSDTITAQYLNGKMKLEIPKKRREGNGKFLKLTGATGNNLKNVSIEIPLGQLTCVTGVSGSGKSTLINETLYPILNAYYFNGVKKPQPYKKIEGLEHIDKVIDIDQSPIGRTPRSNPATYTEVFTEIRNLFTMTSESMIRGYKAGRFSFNVKGGRCETCEGSGVRTIEMNFLPDVYVECETCQGKRFNRETLEIRYKGKSISDVLDMTVDEAVPFFENIPKIYRKVKTIQDVGLGYITLGQQSTTLSGGEAQRIKLAGELSKKDTGNTFYILDEPTTGLHFEDIRVLMDVINKLVDKGNTILVIEHNMDVIKLADYIIDIGPEGGKGGGQLIAKGTPEEVANNKKSYTAKFLKKELE</sequence>
<evidence type="ECO:0000256" key="13">
    <source>
        <dbReference type="ARBA" id="ARBA00023204"/>
    </source>
</evidence>
<keyword evidence="5" id="KW-0547">Nucleotide-binding</keyword>
<keyword evidence="18" id="KW-0378">Hydrolase</keyword>
<evidence type="ECO:0000313" key="18">
    <source>
        <dbReference type="EMBL" id="MRX70427.1"/>
    </source>
</evidence>
<dbReference type="Gene3D" id="1.20.1580.10">
    <property type="entry name" value="ABC transporter ATPase like domain"/>
    <property type="match status" value="2"/>
</dbReference>
<dbReference type="SUPFAM" id="SSF52540">
    <property type="entry name" value="P-loop containing nucleoside triphosphate hydrolases"/>
    <property type="match status" value="2"/>
</dbReference>
<dbReference type="PANTHER" id="PTHR43152:SF3">
    <property type="entry name" value="UVRABC SYSTEM PROTEIN A"/>
    <property type="match status" value="1"/>
</dbReference>
<dbReference type="InterPro" id="IPR027417">
    <property type="entry name" value="P-loop_NTPase"/>
</dbReference>
<organism evidence="19 20">
    <name type="scientific">Flavobacterium resistens</name>
    <dbReference type="NCBI Taxonomy" id="443612"/>
    <lineage>
        <taxon>Bacteria</taxon>
        <taxon>Pseudomonadati</taxon>
        <taxon>Bacteroidota</taxon>
        <taxon>Flavobacteriia</taxon>
        <taxon>Flavobacteriales</taxon>
        <taxon>Flavobacteriaceae</taxon>
        <taxon>Flavobacterium</taxon>
    </lineage>
</organism>
<protein>
    <recommendedName>
        <fullName evidence="15">UvrABC system protein A</fullName>
    </recommendedName>
    <alternativeName>
        <fullName evidence="16">Excinuclease ABC subunit A</fullName>
    </alternativeName>
</protein>
<dbReference type="Pfam" id="PF17755">
    <property type="entry name" value="UvrA_DNA-bind"/>
    <property type="match status" value="1"/>
</dbReference>
<dbReference type="NCBIfam" id="NF001503">
    <property type="entry name" value="PRK00349.1"/>
    <property type="match status" value="1"/>
</dbReference>
<evidence type="ECO:0000313" key="19">
    <source>
        <dbReference type="EMBL" id="SMO68371.1"/>
    </source>
</evidence>
<evidence type="ECO:0000256" key="12">
    <source>
        <dbReference type="ARBA" id="ARBA00023125"/>
    </source>
</evidence>
<evidence type="ECO:0000256" key="15">
    <source>
        <dbReference type="ARBA" id="ARBA00039316"/>
    </source>
</evidence>
<evidence type="ECO:0000256" key="9">
    <source>
        <dbReference type="ARBA" id="ARBA00022833"/>
    </source>
</evidence>
<dbReference type="InterPro" id="IPR041102">
    <property type="entry name" value="UvrA_inter"/>
</dbReference>
<evidence type="ECO:0000256" key="10">
    <source>
        <dbReference type="ARBA" id="ARBA00022840"/>
    </source>
</evidence>
<dbReference type="Proteomes" id="UP000317289">
    <property type="component" value="Unassembled WGS sequence"/>
</dbReference>
<evidence type="ECO:0000256" key="11">
    <source>
        <dbReference type="ARBA" id="ARBA00022881"/>
    </source>
</evidence>
<dbReference type="InterPro" id="IPR017871">
    <property type="entry name" value="ABC_transporter-like_CS"/>
</dbReference>
<dbReference type="InterPro" id="IPR013815">
    <property type="entry name" value="ATP_grasp_subdomain_1"/>
</dbReference>
<name>A0A521DBB2_9FLAO</name>
<dbReference type="GO" id="GO:0008270">
    <property type="term" value="F:zinc ion binding"/>
    <property type="evidence" value="ECO:0007669"/>
    <property type="project" value="UniProtKB-KW"/>
</dbReference>
<keyword evidence="7" id="KW-0228">DNA excision</keyword>
<evidence type="ECO:0000256" key="1">
    <source>
        <dbReference type="ARBA" id="ARBA00004496"/>
    </source>
</evidence>
<dbReference type="OrthoDB" id="9809851at2"/>
<dbReference type="InterPro" id="IPR003439">
    <property type="entry name" value="ABC_transporter-like_ATP-bd"/>
</dbReference>
<dbReference type="Gene3D" id="3.30.1490.20">
    <property type="entry name" value="ATP-grasp fold, A domain"/>
    <property type="match status" value="1"/>
</dbReference>
<evidence type="ECO:0000259" key="17">
    <source>
        <dbReference type="PROSITE" id="PS50893"/>
    </source>
</evidence>
<dbReference type="RefSeq" id="WP_142450777.1">
    <property type="nucleotide sequence ID" value="NZ_FXTA01000003.1"/>
</dbReference>
<dbReference type="PANTHER" id="PTHR43152">
    <property type="entry name" value="UVRABC SYSTEM PROTEIN A"/>
    <property type="match status" value="1"/>
</dbReference>
<dbReference type="Proteomes" id="UP000468990">
    <property type="component" value="Unassembled WGS sequence"/>
</dbReference>
<comment type="subcellular location">
    <subcellularLocation>
        <location evidence="1">Cytoplasm</location>
    </subcellularLocation>
</comment>
<evidence type="ECO:0000256" key="3">
    <source>
        <dbReference type="ARBA" id="ARBA00022723"/>
    </source>
</evidence>
<evidence type="ECO:0000256" key="16">
    <source>
        <dbReference type="ARBA" id="ARBA00042156"/>
    </source>
</evidence>
<dbReference type="Gene3D" id="3.40.50.300">
    <property type="entry name" value="P-loop containing nucleotide triphosphate hydrolases"/>
    <property type="match status" value="2"/>
</dbReference>
<keyword evidence="2" id="KW-0963">Cytoplasm</keyword>
<keyword evidence="11" id="KW-0267">Excision nuclease</keyword>
<dbReference type="CDD" id="cd03271">
    <property type="entry name" value="ABC_UvrA_II"/>
    <property type="match status" value="1"/>
</dbReference>
<evidence type="ECO:0000256" key="2">
    <source>
        <dbReference type="ARBA" id="ARBA00022490"/>
    </source>
</evidence>
<evidence type="ECO:0000256" key="6">
    <source>
        <dbReference type="ARBA" id="ARBA00022763"/>
    </source>
</evidence>
<dbReference type="GO" id="GO:0016887">
    <property type="term" value="F:ATP hydrolysis activity"/>
    <property type="evidence" value="ECO:0007669"/>
    <property type="project" value="InterPro"/>
</dbReference>
<dbReference type="InterPro" id="IPR041552">
    <property type="entry name" value="UvrA_DNA-bd"/>
</dbReference>
<keyword evidence="3" id="KW-0479">Metal-binding</keyword>
<dbReference type="NCBIfam" id="TIGR00630">
    <property type="entry name" value="uvra"/>
    <property type="match status" value="1"/>
</dbReference>
<keyword evidence="6" id="KW-0227">DNA damage</keyword>
<dbReference type="EMBL" id="FXTA01000003">
    <property type="protein sequence ID" value="SMO68371.1"/>
    <property type="molecule type" value="Genomic_DNA"/>
</dbReference>
<dbReference type="PROSITE" id="PS50893">
    <property type="entry name" value="ABC_TRANSPORTER_2"/>
    <property type="match status" value="1"/>
</dbReference>
<evidence type="ECO:0000313" key="21">
    <source>
        <dbReference type="Proteomes" id="UP000468990"/>
    </source>
</evidence>
<keyword evidence="8" id="KW-0863">Zinc-finger</keyword>
<keyword evidence="12" id="KW-0238">DNA-binding</keyword>
<evidence type="ECO:0000256" key="5">
    <source>
        <dbReference type="ARBA" id="ARBA00022741"/>
    </source>
</evidence>
<dbReference type="GO" id="GO:0005737">
    <property type="term" value="C:cytoplasm"/>
    <property type="evidence" value="ECO:0007669"/>
    <property type="project" value="UniProtKB-SubCell"/>
</dbReference>
<dbReference type="GO" id="GO:0005524">
    <property type="term" value="F:ATP binding"/>
    <property type="evidence" value="ECO:0007669"/>
    <property type="project" value="UniProtKB-KW"/>
</dbReference>
<keyword evidence="9" id="KW-0862">Zinc</keyword>
<dbReference type="FunFam" id="1.20.1580.10:FF:000002">
    <property type="entry name" value="UvrABC system protein A"/>
    <property type="match status" value="1"/>
</dbReference>
<gene>
    <name evidence="18" type="primary">uvrA</name>
    <name evidence="18" type="ORF">GJU42_20815</name>
    <name evidence="19" type="ORF">SAMN06265349_10345</name>
</gene>
<feature type="domain" description="ABC transporter" evidence="17">
    <location>
        <begin position="607"/>
        <end position="939"/>
    </location>
</feature>
<evidence type="ECO:0000256" key="8">
    <source>
        <dbReference type="ARBA" id="ARBA00022771"/>
    </source>
</evidence>
<keyword evidence="10" id="KW-0067">ATP-binding</keyword>
<evidence type="ECO:0000256" key="14">
    <source>
        <dbReference type="ARBA" id="ARBA00038000"/>
    </source>
</evidence>
<proteinExistence type="inferred from homology"/>
<keyword evidence="4" id="KW-0677">Repeat</keyword>
<evidence type="ECO:0000256" key="7">
    <source>
        <dbReference type="ARBA" id="ARBA00022769"/>
    </source>
</evidence>
<evidence type="ECO:0000256" key="4">
    <source>
        <dbReference type="ARBA" id="ARBA00022737"/>
    </source>
</evidence>
<reference evidence="18 21" key="2">
    <citation type="submission" date="2019-11" db="EMBL/GenBank/DDBJ databases">
        <title>Flavobacterium resistens genome.</title>
        <authorList>
            <person name="Wilson V.M."/>
            <person name="Newman J.D."/>
        </authorList>
    </citation>
    <scope>NUCLEOTIDE SEQUENCE [LARGE SCALE GENOMIC DNA]</scope>
    <source>
        <strain evidence="18 21">DSM 19382</strain>
    </source>
</reference>
<accession>A0A521DBB2</accession>
<dbReference type="PROSITE" id="PS00211">
    <property type="entry name" value="ABC_TRANSPORTER_1"/>
    <property type="match status" value="2"/>
</dbReference>
<dbReference type="GO" id="GO:0009380">
    <property type="term" value="C:excinuclease repair complex"/>
    <property type="evidence" value="ECO:0007669"/>
    <property type="project" value="InterPro"/>
</dbReference>
<dbReference type="EMBL" id="WKKG01000014">
    <property type="protein sequence ID" value="MRX70427.1"/>
    <property type="molecule type" value="Genomic_DNA"/>
</dbReference>
<reference evidence="19 20" key="1">
    <citation type="submission" date="2017-05" db="EMBL/GenBank/DDBJ databases">
        <authorList>
            <person name="Varghese N."/>
            <person name="Submissions S."/>
        </authorList>
    </citation>
    <scope>NUCLEOTIDE SEQUENCE [LARGE SCALE GENOMIC DNA]</scope>
    <source>
        <strain evidence="19 20">DSM 19382</strain>
    </source>
</reference>
<dbReference type="GO" id="GO:0003677">
    <property type="term" value="F:DNA binding"/>
    <property type="evidence" value="ECO:0007669"/>
    <property type="project" value="UniProtKB-KW"/>
</dbReference>
<dbReference type="Pfam" id="PF17760">
    <property type="entry name" value="UvrA_inter"/>
    <property type="match status" value="1"/>
</dbReference>
<dbReference type="GO" id="GO:0006289">
    <property type="term" value="P:nucleotide-excision repair"/>
    <property type="evidence" value="ECO:0007669"/>
    <property type="project" value="InterPro"/>
</dbReference>
<dbReference type="Gene3D" id="1.10.8.280">
    <property type="entry name" value="ABC transporter ATPase domain-like"/>
    <property type="match status" value="1"/>
</dbReference>
<dbReference type="AlphaFoldDB" id="A0A521DBB2"/>
<dbReference type="GO" id="GO:0004518">
    <property type="term" value="F:nuclease activity"/>
    <property type="evidence" value="ECO:0007669"/>
    <property type="project" value="UniProtKB-KW"/>
</dbReference>
<keyword evidence="21" id="KW-1185">Reference proteome</keyword>